<dbReference type="EMBL" id="LHQQ01000058">
    <property type="protein sequence ID" value="KOS44577.1"/>
    <property type="molecule type" value="Genomic_DNA"/>
</dbReference>
<reference evidence="1 2" key="1">
    <citation type="submission" date="2015-08" db="EMBL/GenBank/DDBJ databases">
        <title>Genome sequencing of Penicillium nordicum.</title>
        <authorList>
            <person name="Nguyen H.D."/>
            <person name="Seifert K.A."/>
        </authorList>
    </citation>
    <scope>NUCLEOTIDE SEQUENCE [LARGE SCALE GENOMIC DNA]</scope>
    <source>
        <strain evidence="1 2">DAOMC 185683</strain>
    </source>
</reference>
<protein>
    <submittedName>
        <fullName evidence="1">Uncharacterized protein</fullName>
    </submittedName>
</protein>
<name>A0A0M8P6K0_9EURO</name>
<comment type="caution">
    <text evidence="1">The sequence shown here is derived from an EMBL/GenBank/DDBJ whole genome shotgun (WGS) entry which is preliminary data.</text>
</comment>
<dbReference type="AlphaFoldDB" id="A0A0M8P6K0"/>
<organism evidence="1 2">
    <name type="scientific">Penicillium nordicum</name>
    <dbReference type="NCBI Taxonomy" id="229535"/>
    <lineage>
        <taxon>Eukaryota</taxon>
        <taxon>Fungi</taxon>
        <taxon>Dikarya</taxon>
        <taxon>Ascomycota</taxon>
        <taxon>Pezizomycotina</taxon>
        <taxon>Eurotiomycetes</taxon>
        <taxon>Eurotiomycetidae</taxon>
        <taxon>Eurotiales</taxon>
        <taxon>Aspergillaceae</taxon>
        <taxon>Penicillium</taxon>
    </lineage>
</organism>
<proteinExistence type="predicted"/>
<dbReference type="Proteomes" id="UP000037696">
    <property type="component" value="Unassembled WGS sequence"/>
</dbReference>
<accession>A0A0M8P6K0</accession>
<keyword evidence="2" id="KW-1185">Reference proteome</keyword>
<gene>
    <name evidence="1" type="ORF">ACN38_g4518</name>
</gene>
<evidence type="ECO:0000313" key="1">
    <source>
        <dbReference type="EMBL" id="KOS44577.1"/>
    </source>
</evidence>
<evidence type="ECO:0000313" key="2">
    <source>
        <dbReference type="Proteomes" id="UP000037696"/>
    </source>
</evidence>
<sequence>MRTASNNAALALAHSGTHFRTCSSSGLALALALAVVPNRGTSKLTALSERAKAYNLLGSQEKRDQQCNCIRANC</sequence>